<evidence type="ECO:0000256" key="1">
    <source>
        <dbReference type="SAM" id="MobiDB-lite"/>
    </source>
</evidence>
<proteinExistence type="predicted"/>
<dbReference type="EMBL" id="KV427607">
    <property type="protein sequence ID" value="KZT11341.1"/>
    <property type="molecule type" value="Genomic_DNA"/>
</dbReference>
<dbReference type="AlphaFoldDB" id="A0A165H785"/>
<reference evidence="2 3" key="1">
    <citation type="journal article" date="2016" name="Mol. Biol. Evol.">
        <title>Comparative Genomics of Early-Diverging Mushroom-Forming Fungi Provides Insights into the Origins of Lignocellulose Decay Capabilities.</title>
        <authorList>
            <person name="Nagy L.G."/>
            <person name="Riley R."/>
            <person name="Tritt A."/>
            <person name="Adam C."/>
            <person name="Daum C."/>
            <person name="Floudas D."/>
            <person name="Sun H."/>
            <person name="Yadav J.S."/>
            <person name="Pangilinan J."/>
            <person name="Larsson K.H."/>
            <person name="Matsuura K."/>
            <person name="Barry K."/>
            <person name="Labutti K."/>
            <person name="Kuo R."/>
            <person name="Ohm R.A."/>
            <person name="Bhattacharya S.S."/>
            <person name="Shirouzu T."/>
            <person name="Yoshinaga Y."/>
            <person name="Martin F.M."/>
            <person name="Grigoriev I.V."/>
            <person name="Hibbett D.S."/>
        </authorList>
    </citation>
    <scope>NUCLEOTIDE SEQUENCE [LARGE SCALE GENOMIC DNA]</scope>
    <source>
        <strain evidence="2 3">93-53</strain>
    </source>
</reference>
<dbReference type="GeneID" id="63829007"/>
<gene>
    <name evidence="2" type="ORF">LAESUDRAFT_755002</name>
</gene>
<name>A0A165H785_9APHY</name>
<dbReference type="InParanoid" id="A0A165H785"/>
<dbReference type="RefSeq" id="XP_040769081.1">
    <property type="nucleotide sequence ID" value="XM_040911979.1"/>
</dbReference>
<accession>A0A165H785</accession>
<feature type="region of interest" description="Disordered" evidence="1">
    <location>
        <begin position="156"/>
        <end position="232"/>
    </location>
</feature>
<feature type="compositionally biased region" description="Low complexity" evidence="1">
    <location>
        <begin position="181"/>
        <end position="199"/>
    </location>
</feature>
<keyword evidence="3" id="KW-1185">Reference proteome</keyword>
<dbReference type="Proteomes" id="UP000076871">
    <property type="component" value="Unassembled WGS sequence"/>
</dbReference>
<protein>
    <submittedName>
        <fullName evidence="2">Uncharacterized protein</fullName>
    </submittedName>
</protein>
<evidence type="ECO:0000313" key="3">
    <source>
        <dbReference type="Proteomes" id="UP000076871"/>
    </source>
</evidence>
<organism evidence="2 3">
    <name type="scientific">Laetiporus sulphureus 93-53</name>
    <dbReference type="NCBI Taxonomy" id="1314785"/>
    <lineage>
        <taxon>Eukaryota</taxon>
        <taxon>Fungi</taxon>
        <taxon>Dikarya</taxon>
        <taxon>Basidiomycota</taxon>
        <taxon>Agaricomycotina</taxon>
        <taxon>Agaricomycetes</taxon>
        <taxon>Polyporales</taxon>
        <taxon>Laetiporus</taxon>
    </lineage>
</organism>
<dbReference type="OrthoDB" id="2800738at2759"/>
<evidence type="ECO:0000313" key="2">
    <source>
        <dbReference type="EMBL" id="KZT11341.1"/>
    </source>
</evidence>
<sequence>MAVLRSTRPSSTSPHTELMAGAAGAFSAVPGAIPKPLLRAEVVSESSVGKVTLREQMGIDIDEFRIFTQIVRDSTSLHLAAHRTVKKQNPQSLIKHYNEIKRKWAKADLYENVWPAHAYTQLYLAERTAHYHHLYRTSGKKKMQGSAVAAHPMAPVREQNSRGSHSAGPRIFIGKLPPRKVSTSSRSTTARRTVSSVYSPQPRPMSSISRPPASMAPSSTSKVSLQCGPPGSANNDVEDETQEVYVFLQSLDLPLGHLLPSFVSSGVKNMMRLRLLTKHRAWEDYVERHITKDRFEILMLEKGFKELVAEN</sequence>